<feature type="binding site" evidence="17">
    <location>
        <position position="70"/>
    </location>
    <ligand>
        <name>Zn(2+)</name>
        <dbReference type="ChEBI" id="CHEBI:29105"/>
        <note>catalytic</note>
    </ligand>
</feature>
<keyword evidence="14 19" id="KW-0378">Hydrolase</keyword>
<evidence type="ECO:0000256" key="4">
    <source>
        <dbReference type="ARBA" id="ARBA00005259"/>
    </source>
</evidence>
<keyword evidence="8 14" id="KW-0862">Zinc</keyword>
<evidence type="ECO:0000256" key="17">
    <source>
        <dbReference type="PIRSR" id="PIRSR006769-3"/>
    </source>
</evidence>
<feature type="binding site" evidence="16">
    <location>
        <position position="149"/>
    </location>
    <ligand>
        <name>NADP(+)</name>
        <dbReference type="ChEBI" id="CHEBI:58349"/>
    </ligand>
</feature>
<evidence type="ECO:0000256" key="10">
    <source>
        <dbReference type="ARBA" id="ARBA00023002"/>
    </source>
</evidence>
<keyword evidence="10 14" id="KW-0560">Oxidoreductase</keyword>
<dbReference type="EC" id="3.5.4.26" evidence="14"/>
<evidence type="ECO:0000256" key="2">
    <source>
        <dbReference type="ARBA" id="ARBA00004882"/>
    </source>
</evidence>
<dbReference type="Gene3D" id="3.40.140.10">
    <property type="entry name" value="Cytidine Deaminase, domain 2"/>
    <property type="match status" value="1"/>
</dbReference>
<evidence type="ECO:0000256" key="14">
    <source>
        <dbReference type="PIRNR" id="PIRNR006769"/>
    </source>
</evidence>
<dbReference type="eggNOG" id="COG0117">
    <property type="taxonomic scope" value="Bacteria"/>
</dbReference>
<keyword evidence="7 14" id="KW-0479">Metal-binding</keyword>
<dbReference type="Gene3D" id="3.40.430.10">
    <property type="entry name" value="Dihydrofolate Reductase, subunit A"/>
    <property type="match status" value="1"/>
</dbReference>
<comment type="function">
    <text evidence="1 14">Converts 2,5-diamino-6-(ribosylamino)-4(3h)-pyrimidinone 5'-phosphate into 5-amino-6-(ribosylamino)-2,4(1h,3h)-pyrimidinedione 5'-phosphate.</text>
</comment>
<feature type="binding site" evidence="16">
    <location>
        <begin position="285"/>
        <end position="291"/>
    </location>
    <ligand>
        <name>NADP(+)</name>
        <dbReference type="ChEBI" id="CHEBI:58349"/>
    </ligand>
</feature>
<dbReference type="InterPro" id="IPR024072">
    <property type="entry name" value="DHFR-like_dom_sf"/>
</dbReference>
<comment type="pathway">
    <text evidence="2 14">Cofactor biosynthesis; riboflavin biosynthesis; 5-amino-6-(D-ribitylamino)uracil from GTP: step 2/4.</text>
</comment>
<evidence type="ECO:0000256" key="3">
    <source>
        <dbReference type="ARBA" id="ARBA00004910"/>
    </source>
</evidence>
<dbReference type="PANTHER" id="PTHR38011:SF7">
    <property type="entry name" value="2,5-DIAMINO-6-RIBOSYLAMINO-4(3H)-PYRIMIDINONE 5'-PHOSPHATE REDUCTASE"/>
    <property type="match status" value="1"/>
</dbReference>
<keyword evidence="9 14" id="KW-0521">NADP</keyword>
<feature type="domain" description="CMP/dCMP-type deaminase" evidence="18">
    <location>
        <begin position="1"/>
        <end position="118"/>
    </location>
</feature>
<dbReference type="UniPathway" id="UPA00275">
    <property type="reaction ID" value="UER00401"/>
</dbReference>
<feature type="binding site" evidence="16">
    <location>
        <position position="199"/>
    </location>
    <ligand>
        <name>NADP(+)</name>
        <dbReference type="ChEBI" id="CHEBI:58349"/>
    </ligand>
</feature>
<dbReference type="CDD" id="cd01284">
    <property type="entry name" value="Riboflavin_deaminase-reductase"/>
    <property type="match status" value="1"/>
</dbReference>
<evidence type="ECO:0000256" key="8">
    <source>
        <dbReference type="ARBA" id="ARBA00022833"/>
    </source>
</evidence>
<comment type="catalytic activity">
    <reaction evidence="13 14">
        <text>2,5-diamino-6-hydroxy-4-(5-phosphoribosylamino)-pyrimidine + H2O + H(+) = 5-amino-6-(5-phospho-D-ribosylamino)uracil + NH4(+)</text>
        <dbReference type="Rhea" id="RHEA:21868"/>
        <dbReference type="ChEBI" id="CHEBI:15377"/>
        <dbReference type="ChEBI" id="CHEBI:15378"/>
        <dbReference type="ChEBI" id="CHEBI:28938"/>
        <dbReference type="ChEBI" id="CHEBI:58453"/>
        <dbReference type="ChEBI" id="CHEBI:58614"/>
        <dbReference type="EC" id="3.5.4.26"/>
    </reaction>
</comment>
<dbReference type="GO" id="GO:0008703">
    <property type="term" value="F:5-amino-6-(5-phosphoribosylamino)uracil reductase activity"/>
    <property type="evidence" value="ECO:0007669"/>
    <property type="project" value="UniProtKB-EC"/>
</dbReference>
<dbReference type="SUPFAM" id="SSF53597">
    <property type="entry name" value="Dihydrofolate reductase-like"/>
    <property type="match status" value="1"/>
</dbReference>
<comment type="pathway">
    <text evidence="3 14">Cofactor biosynthesis; riboflavin biosynthesis; 5-amino-6-(D-ribitylamino)uracil from GTP: step 3/4.</text>
</comment>
<dbReference type="EMBL" id="ADNY01000004">
    <property type="protein sequence ID" value="EFG56243.1"/>
    <property type="molecule type" value="Genomic_DNA"/>
</dbReference>
<comment type="cofactor">
    <cofactor evidence="14 17">
        <name>Zn(2+)</name>
        <dbReference type="ChEBI" id="CHEBI:29105"/>
    </cofactor>
    <text evidence="14 17">Binds 1 zinc ion.</text>
</comment>
<dbReference type="InterPro" id="IPR002125">
    <property type="entry name" value="CMP_dCMP_dom"/>
</dbReference>
<dbReference type="NCBIfam" id="TIGR00326">
    <property type="entry name" value="eubact_ribD"/>
    <property type="match status" value="1"/>
</dbReference>
<comment type="similarity">
    <text evidence="5 14">In the C-terminal section; belongs to the HTP reductase family.</text>
</comment>
<evidence type="ECO:0000256" key="5">
    <source>
        <dbReference type="ARBA" id="ARBA00007417"/>
    </source>
</evidence>
<dbReference type="Pfam" id="PF01872">
    <property type="entry name" value="RibD_C"/>
    <property type="match status" value="1"/>
</dbReference>
<keyword evidence="6 14" id="KW-0686">Riboflavin biosynthesis</keyword>
<feature type="binding site" evidence="17">
    <location>
        <position position="44"/>
    </location>
    <ligand>
        <name>Zn(2+)</name>
        <dbReference type="ChEBI" id="CHEBI:29105"/>
        <note>catalytic</note>
    </ligand>
</feature>
<keyword evidence="20" id="KW-1185">Reference proteome</keyword>
<proteinExistence type="inferred from homology"/>
<dbReference type="PROSITE" id="PS00903">
    <property type="entry name" value="CYT_DCMP_DEAMINASES_1"/>
    <property type="match status" value="1"/>
</dbReference>
<dbReference type="GO" id="GO:0009231">
    <property type="term" value="P:riboflavin biosynthetic process"/>
    <property type="evidence" value="ECO:0007669"/>
    <property type="project" value="UniProtKB-UniPathway"/>
</dbReference>
<evidence type="ECO:0000256" key="9">
    <source>
        <dbReference type="ARBA" id="ARBA00022857"/>
    </source>
</evidence>
<dbReference type="Proteomes" id="UP000004069">
    <property type="component" value="Unassembled WGS sequence"/>
</dbReference>
<dbReference type="Pfam" id="PF00383">
    <property type="entry name" value="dCMP_cyt_deam_1"/>
    <property type="match status" value="1"/>
</dbReference>
<feature type="binding site" evidence="16">
    <location>
        <position position="195"/>
    </location>
    <ligand>
        <name>NADP(+)</name>
        <dbReference type="ChEBI" id="CHEBI:58349"/>
    </ligand>
</feature>
<comment type="similarity">
    <text evidence="4 14">In the N-terminal section; belongs to the cytidine and deoxycytidylate deaminase family.</text>
</comment>
<dbReference type="InterPro" id="IPR016193">
    <property type="entry name" value="Cytidine_deaminase-like"/>
</dbReference>
<sequence length="347" mass="39317">MQLALQEACKGRHQTWKNPLVGAVIVKDNHVLATGYHHHFGERHAERDAISKLTPEQLFNSTLYVTLEPCNHFGKQPPCSQLIVNKHIKRVVIAQIDPHKLVTGKGIAALKENGIQVATGILANEARKLNEHYTYFYETNQPWITVKQAISLDHKVAVRTNQRTKITNDLVYQKVHSERADYQAIVIGSSTAIIDNPSLLTNVHTDYSPIRIVLDRRGRLLKHLDLKLFTDQKAQTWIFTENKSLSSHPFNNKFVHCFFSKNDSIGAMINELKNQELQSIYVEGGPTLEKSFLDNYLVNELITYIAPDLLGANGVSAVSPSSFHHFSDVKIDKLNNNVRIDERKQNV</sequence>
<organism evidence="19 20">
    <name type="scientific">Lactobacillus amylolyticus DSM 11664</name>
    <dbReference type="NCBI Taxonomy" id="585524"/>
    <lineage>
        <taxon>Bacteria</taxon>
        <taxon>Bacillati</taxon>
        <taxon>Bacillota</taxon>
        <taxon>Bacilli</taxon>
        <taxon>Lactobacillales</taxon>
        <taxon>Lactobacillaceae</taxon>
        <taxon>Lactobacillus</taxon>
    </lineage>
</organism>
<dbReference type="AlphaFoldDB" id="D4YRD3"/>
<feature type="binding site" evidence="17">
    <location>
        <position position="79"/>
    </location>
    <ligand>
        <name>Zn(2+)</name>
        <dbReference type="ChEBI" id="CHEBI:29105"/>
        <note>catalytic</note>
    </ligand>
</feature>
<evidence type="ECO:0000256" key="1">
    <source>
        <dbReference type="ARBA" id="ARBA00002151"/>
    </source>
</evidence>
<feature type="binding site" evidence="16">
    <location>
        <position position="179"/>
    </location>
    <ligand>
        <name>substrate</name>
    </ligand>
</feature>
<evidence type="ECO:0000256" key="15">
    <source>
        <dbReference type="PIRSR" id="PIRSR006769-1"/>
    </source>
</evidence>
<dbReference type="eggNOG" id="COG1985">
    <property type="taxonomic scope" value="Bacteria"/>
</dbReference>
<evidence type="ECO:0000256" key="6">
    <source>
        <dbReference type="ARBA" id="ARBA00022619"/>
    </source>
</evidence>
<dbReference type="PATRIC" id="fig|585524.9.peg.1488"/>
<dbReference type="EC" id="1.1.1.193" evidence="14"/>
<accession>D4YRD3</accession>
<evidence type="ECO:0000313" key="20">
    <source>
        <dbReference type="Proteomes" id="UP000004069"/>
    </source>
</evidence>
<dbReference type="InterPro" id="IPR004794">
    <property type="entry name" value="Eubact_RibD"/>
</dbReference>
<evidence type="ECO:0000259" key="18">
    <source>
        <dbReference type="PROSITE" id="PS51747"/>
    </source>
</evidence>
<dbReference type="PROSITE" id="PS51747">
    <property type="entry name" value="CYT_DCMP_DEAMINASES_2"/>
    <property type="match status" value="1"/>
</dbReference>
<dbReference type="SUPFAM" id="SSF53927">
    <property type="entry name" value="Cytidine deaminase-like"/>
    <property type="match status" value="1"/>
</dbReference>
<comment type="catalytic activity">
    <reaction evidence="12 14">
        <text>5-amino-6-(5-phospho-D-ribitylamino)uracil + NADP(+) = 5-amino-6-(5-phospho-D-ribosylamino)uracil + NADPH + H(+)</text>
        <dbReference type="Rhea" id="RHEA:17845"/>
        <dbReference type="ChEBI" id="CHEBI:15378"/>
        <dbReference type="ChEBI" id="CHEBI:57783"/>
        <dbReference type="ChEBI" id="CHEBI:58349"/>
        <dbReference type="ChEBI" id="CHEBI:58421"/>
        <dbReference type="ChEBI" id="CHEBI:58453"/>
        <dbReference type="EC" id="1.1.1.193"/>
    </reaction>
</comment>
<feature type="binding site" evidence="16">
    <location>
        <position position="283"/>
    </location>
    <ligand>
        <name>substrate</name>
    </ligand>
</feature>
<evidence type="ECO:0000256" key="12">
    <source>
        <dbReference type="ARBA" id="ARBA00049861"/>
    </source>
</evidence>
<dbReference type="PIRSF" id="PIRSF006769">
    <property type="entry name" value="RibD"/>
    <property type="match status" value="1"/>
</dbReference>
<evidence type="ECO:0000256" key="16">
    <source>
        <dbReference type="PIRSR" id="PIRSR006769-2"/>
    </source>
</evidence>
<reference evidence="19 20" key="1">
    <citation type="submission" date="2010-04" db="EMBL/GenBank/DDBJ databases">
        <authorList>
            <person name="Muzny D."/>
            <person name="Qin X."/>
            <person name="Deng J."/>
            <person name="Jiang H."/>
            <person name="Liu Y."/>
            <person name="Qu J."/>
            <person name="Song X.-Z."/>
            <person name="Zhang L."/>
            <person name="Thornton R."/>
            <person name="Coyle M."/>
            <person name="Francisco L."/>
            <person name="Jackson L."/>
            <person name="Javaid M."/>
            <person name="Korchina V."/>
            <person name="Kovar C."/>
            <person name="Mata R."/>
            <person name="Mathew T."/>
            <person name="Ngo R."/>
            <person name="Nguyen L."/>
            <person name="Nguyen N."/>
            <person name="Okwuonu G."/>
            <person name="Ongeri F."/>
            <person name="Pham C."/>
            <person name="Simmons D."/>
            <person name="Wilczek-Boney K."/>
            <person name="Hale W."/>
            <person name="Jakkamsetti A."/>
            <person name="Pham P."/>
            <person name="Ruth R."/>
            <person name="San Lucas F."/>
            <person name="Warren J."/>
            <person name="Zhang J."/>
            <person name="Zhao Z."/>
            <person name="Zhou C."/>
            <person name="Zhu D."/>
            <person name="Lee S."/>
            <person name="Bess C."/>
            <person name="Blankenburg K."/>
            <person name="Forbes L."/>
            <person name="Fu Q."/>
            <person name="Gubbala S."/>
            <person name="Hirani K."/>
            <person name="Jayaseelan J.C."/>
            <person name="Lara F."/>
            <person name="Munidasa M."/>
            <person name="Palculict T."/>
            <person name="Patil S."/>
            <person name="Pu L.-L."/>
            <person name="Saada N."/>
            <person name="Tang L."/>
            <person name="Weissenberger G."/>
            <person name="Zhu Y."/>
            <person name="Hemphill L."/>
            <person name="Shang Y."/>
            <person name="Youmans B."/>
            <person name="Ayvaz T."/>
            <person name="Ross M."/>
            <person name="Santibanez J."/>
            <person name="Aqrawi P."/>
            <person name="Gross S."/>
            <person name="Joshi V."/>
            <person name="Fowler G."/>
            <person name="Nazareth L."/>
            <person name="Reid J."/>
            <person name="Worley K."/>
            <person name="Petrosino J."/>
            <person name="Highlander S."/>
            <person name="Gibbs R."/>
        </authorList>
    </citation>
    <scope>NUCLEOTIDE SEQUENCE [LARGE SCALE GENOMIC DNA]</scope>
    <source>
        <strain evidence="19 20">DSM 11664</strain>
    </source>
</reference>
<comment type="caution">
    <text evidence="19">The sequence shown here is derived from an EMBL/GenBank/DDBJ whole genome shotgun (WGS) entry which is preliminary data.</text>
</comment>
<dbReference type="PANTHER" id="PTHR38011">
    <property type="entry name" value="DIHYDROFOLATE REDUCTASE FAMILY PROTEIN (AFU_ORTHOLOGUE AFUA_8G06820)"/>
    <property type="match status" value="1"/>
</dbReference>
<feature type="binding site" evidence="16">
    <location>
        <position position="191"/>
    </location>
    <ligand>
        <name>NADP(+)</name>
        <dbReference type="ChEBI" id="CHEBI:58349"/>
    </ligand>
</feature>
<gene>
    <name evidence="19" type="primary">ribD</name>
    <name evidence="19" type="ORF">HMPREF0493_0061</name>
</gene>
<feature type="active site" description="Proton donor" evidence="15">
    <location>
        <position position="46"/>
    </location>
</feature>
<evidence type="ECO:0000256" key="7">
    <source>
        <dbReference type="ARBA" id="ARBA00022723"/>
    </source>
</evidence>
<dbReference type="GO" id="GO:0008270">
    <property type="term" value="F:zinc ion binding"/>
    <property type="evidence" value="ECO:0007669"/>
    <property type="project" value="InterPro"/>
</dbReference>
<dbReference type="GO" id="GO:0008835">
    <property type="term" value="F:diaminohydroxyphosphoribosylaminopyrimidine deaminase activity"/>
    <property type="evidence" value="ECO:0007669"/>
    <property type="project" value="UniProtKB-EC"/>
</dbReference>
<protein>
    <recommendedName>
        <fullName evidence="14">Riboflavin biosynthesis protein RibD</fullName>
    </recommendedName>
    <domain>
        <recommendedName>
            <fullName evidence="14">Diaminohydroxyphosphoribosylaminopyrimidine deaminase</fullName>
            <shortName evidence="14">DRAP deaminase</shortName>
            <ecNumber evidence="14">3.5.4.26</ecNumber>
        </recommendedName>
        <alternativeName>
            <fullName evidence="14">Riboflavin-specific deaminase</fullName>
        </alternativeName>
    </domain>
    <domain>
        <recommendedName>
            <fullName evidence="14">5-amino-6-(5-phosphoribosylamino)uracil reductase</fullName>
            <ecNumber evidence="14">1.1.1.193</ecNumber>
        </recommendedName>
        <alternativeName>
            <fullName evidence="14">HTP reductase</fullName>
        </alternativeName>
    </domain>
</protein>
<dbReference type="InterPro" id="IPR002734">
    <property type="entry name" value="RibDG_C"/>
</dbReference>
<dbReference type="InterPro" id="IPR016192">
    <property type="entry name" value="APOBEC/CMP_deaminase_Zn-bd"/>
</dbReference>
<dbReference type="InterPro" id="IPR050765">
    <property type="entry name" value="Riboflavin_Biosynth_HTPR"/>
</dbReference>
<evidence type="ECO:0000256" key="13">
    <source>
        <dbReference type="ARBA" id="ARBA00049886"/>
    </source>
</evidence>
<keyword evidence="11" id="KW-0511">Multifunctional enzyme</keyword>
<evidence type="ECO:0000256" key="11">
    <source>
        <dbReference type="ARBA" id="ARBA00023268"/>
    </source>
</evidence>
<name>D4YRD3_9LACO</name>
<evidence type="ECO:0000313" key="19">
    <source>
        <dbReference type="EMBL" id="EFG56243.1"/>
    </source>
</evidence>